<organism evidence="2">
    <name type="scientific">Pseudogymnoascus destructans</name>
    <dbReference type="NCBI Taxonomy" id="655981"/>
    <lineage>
        <taxon>Eukaryota</taxon>
        <taxon>Fungi</taxon>
        <taxon>Dikarya</taxon>
        <taxon>Ascomycota</taxon>
        <taxon>Pezizomycotina</taxon>
        <taxon>Leotiomycetes</taxon>
        <taxon>Thelebolales</taxon>
        <taxon>Thelebolaceae</taxon>
        <taxon>Pseudogymnoascus</taxon>
    </lineage>
</organism>
<dbReference type="InterPro" id="IPR038491">
    <property type="entry name" value="Velvet_dom_sf"/>
</dbReference>
<name>A0A177A5T8_9PEZI</name>
<dbReference type="GeneID" id="36288865"/>
<proteinExistence type="predicted"/>
<protein>
    <recommendedName>
        <fullName evidence="3">Velvet domain-containing protein</fullName>
    </recommendedName>
</protein>
<evidence type="ECO:0008006" key="3">
    <source>
        <dbReference type="Google" id="ProtNLM"/>
    </source>
</evidence>
<evidence type="ECO:0000256" key="1">
    <source>
        <dbReference type="SAM" id="MobiDB-lite"/>
    </source>
</evidence>
<evidence type="ECO:0000313" key="2">
    <source>
        <dbReference type="EMBL" id="OAF56980.1"/>
    </source>
</evidence>
<dbReference type="RefSeq" id="XP_024322271.1">
    <property type="nucleotide sequence ID" value="XM_024469415.1"/>
</dbReference>
<reference evidence="2" key="1">
    <citation type="submission" date="2016-03" db="EMBL/GenBank/DDBJ databases">
        <title>Updated assembly of Pseudogymnoascus destructans, the fungus causing white-nose syndrome of bats.</title>
        <authorList>
            <person name="Palmer J.M."/>
            <person name="Drees K.P."/>
            <person name="Foster J.T."/>
            <person name="Lindner D.L."/>
        </authorList>
    </citation>
    <scope>NUCLEOTIDE SEQUENCE [LARGE SCALE GENOMIC DNA]</scope>
    <source>
        <strain evidence="2">20631-21</strain>
    </source>
</reference>
<dbReference type="Gene3D" id="2.60.40.3960">
    <property type="entry name" value="Velvet domain"/>
    <property type="match status" value="1"/>
</dbReference>
<accession>A0A177A5T8</accession>
<dbReference type="EMBL" id="KV441401">
    <property type="protein sequence ID" value="OAF56980.1"/>
    <property type="molecule type" value="Genomic_DNA"/>
</dbReference>
<dbReference type="Proteomes" id="UP000077154">
    <property type="component" value="Unassembled WGS sequence"/>
</dbReference>
<dbReference type="VEuPathDB" id="FungiDB:GMDG_06370"/>
<feature type="region of interest" description="Disordered" evidence="1">
    <location>
        <begin position="92"/>
        <end position="125"/>
    </location>
</feature>
<dbReference type="AlphaFoldDB" id="A0A177A5T8"/>
<gene>
    <name evidence="2" type="ORF">VC83_05801</name>
</gene>
<dbReference type="OrthoDB" id="3438508at2759"/>
<sequence length="313" mass="33979">MFDRSFLFMHGPYCLHLPYTSIALPSVLVEASHRRQLATDIISIQLSTLTHDGSFRRDQTSARTPGEILLNVKKASTPYLFCHHRFKTPHALGPGLKRDLRHAPSLSERSTTPEPGNRTRAPEATRRQVYRLIKRSTTMSQSPPHLYNFTIQPPPSTPPSTPLVPPPTFILRETPTPDPTLTANNLMAVASLVPASIESAIADLSGVSSDDLTGTLAVPATTLSDGPGAGFVFRNLRIEKIGNWRIRVIVLRMSEGGASAGGMQNGIGRAEANAEGAIVGVELVSRVVSVLEEAEANENISMTDQEVLDQMSE</sequence>